<evidence type="ECO:0000313" key="5">
    <source>
        <dbReference type="Proteomes" id="UP000266497"/>
    </source>
</evidence>
<evidence type="ECO:0000313" key="1">
    <source>
        <dbReference type="EMBL" id="ALK85812.1"/>
    </source>
</evidence>
<organism evidence="1 4">
    <name type="scientific">Phocaeicola vulgatus</name>
    <name type="common">Bacteroides vulgatus</name>
    <dbReference type="NCBI Taxonomy" id="821"/>
    <lineage>
        <taxon>Bacteria</taxon>
        <taxon>Pseudomonadati</taxon>
        <taxon>Bacteroidota</taxon>
        <taxon>Bacteroidia</taxon>
        <taxon>Bacteroidales</taxon>
        <taxon>Bacteroidaceae</taxon>
        <taxon>Phocaeicola</taxon>
    </lineage>
</organism>
<proteinExistence type="predicted"/>
<evidence type="ECO:0000313" key="6">
    <source>
        <dbReference type="Proteomes" id="UP000285379"/>
    </source>
</evidence>
<reference evidence="1 4" key="2">
    <citation type="journal article" date="2016" name="Genome Biol. Evol.">
        <title>Extensive mobilome-driven genome diversification in mouse gut-associated Bacteroides vulgatus mpk.</title>
        <authorList>
            <person name="Lange A."/>
            <person name="Beier S."/>
            <person name="Steimle A."/>
            <person name="Autenrieth I.B."/>
            <person name="Huson D.H."/>
            <person name="Frick J.S."/>
        </authorList>
    </citation>
    <scope>NUCLEOTIDE SEQUENCE [LARGE SCALE GENOMIC DNA]</scope>
    <source>
        <strain evidence="1">Mpk</strain>
        <strain evidence="4">mpk</strain>
    </source>
</reference>
<dbReference type="EMBL" id="QRYT01000111">
    <property type="protein sequence ID" value="RGV02798.1"/>
    <property type="molecule type" value="Genomic_DNA"/>
</dbReference>
<dbReference type="Proteomes" id="UP000266497">
    <property type="component" value="Unassembled WGS sequence"/>
</dbReference>
<gene>
    <name evidence="1" type="ORF">BvMPK_3242</name>
    <name evidence="3" type="ORF">DWW27_23200</name>
    <name evidence="2" type="ORF">DWY53_10455</name>
</gene>
<accession>A0A0P0M4J4</accession>
<evidence type="ECO:0000313" key="3">
    <source>
        <dbReference type="EMBL" id="RGV02798.1"/>
    </source>
</evidence>
<evidence type="ECO:0000313" key="2">
    <source>
        <dbReference type="EMBL" id="RGR39620.1"/>
    </source>
</evidence>
<protein>
    <submittedName>
        <fullName evidence="1">Uncharacterized protein</fullName>
    </submittedName>
</protein>
<dbReference type="Proteomes" id="UP000285379">
    <property type="component" value="Unassembled WGS sequence"/>
</dbReference>
<dbReference type="Proteomes" id="UP000061587">
    <property type="component" value="Chromosome"/>
</dbReference>
<dbReference type="AlphaFoldDB" id="A0A0P0M4J4"/>
<dbReference type="PATRIC" id="fig|821.40.peg.3894"/>
<evidence type="ECO:0000313" key="4">
    <source>
        <dbReference type="Proteomes" id="UP000061587"/>
    </source>
</evidence>
<name>A0A0P0M4J4_PHOVU</name>
<dbReference type="EMBL" id="CP013020">
    <property type="protein sequence ID" value="ALK85812.1"/>
    <property type="molecule type" value="Genomic_DNA"/>
</dbReference>
<dbReference type="EMBL" id="QRUD01000026">
    <property type="protein sequence ID" value="RGR39620.1"/>
    <property type="molecule type" value="Genomic_DNA"/>
</dbReference>
<sequence>MYAVDINFEWSNIHSNGLPEEMYINKYCPEIINGVTVPASFSPPDSLNIHAMFLDGELQYRKSPQTVPVQFNPEAMTLTGGQEY</sequence>
<reference evidence="5 6" key="3">
    <citation type="submission" date="2018-08" db="EMBL/GenBank/DDBJ databases">
        <title>A genome reference for cultivated species of the human gut microbiota.</title>
        <authorList>
            <person name="Zou Y."/>
            <person name="Xue W."/>
            <person name="Luo G."/>
        </authorList>
    </citation>
    <scope>NUCLEOTIDE SEQUENCE [LARGE SCALE GENOMIC DNA]</scope>
    <source>
        <strain evidence="3 6">AF14-8</strain>
        <strain evidence="2 5">AF25-30LB</strain>
    </source>
</reference>
<reference evidence="4" key="1">
    <citation type="submission" date="2015-10" db="EMBL/GenBank/DDBJ databases">
        <title>Extensive mobilome-driven genome diversification in gut-associated Bacteroides vulgatus mpk.</title>
        <authorList>
            <person name="Beier S."/>
            <person name="Lange A."/>
            <person name="Huson D.H."/>
            <person name="Frick J.-S."/>
            <person name="Autenrieth I.B."/>
        </authorList>
    </citation>
    <scope>NUCLEOTIDE SEQUENCE [LARGE SCALE GENOMIC DNA]</scope>
    <source>
        <strain evidence="4">mpk</strain>
    </source>
</reference>